<feature type="active site" description="Charge relay system" evidence="9 10">
    <location>
        <position position="138"/>
    </location>
</feature>
<dbReference type="EMBL" id="JACGCM010000258">
    <property type="protein sequence ID" value="KAF6174544.1"/>
    <property type="molecule type" value="Genomic_DNA"/>
</dbReference>
<dbReference type="CDD" id="cd04852">
    <property type="entry name" value="Peptidases_S8_3"/>
    <property type="match status" value="1"/>
</dbReference>
<feature type="domain" description="Inhibitor I9" evidence="14">
    <location>
        <begin position="25"/>
        <end position="103"/>
    </location>
</feature>
<keyword evidence="8" id="KW-0325">Glycoprotein</keyword>
<dbReference type="PRINTS" id="PR00723">
    <property type="entry name" value="SUBTILISIN"/>
</dbReference>
<keyword evidence="7 10" id="KW-0720">Serine protease</keyword>
<dbReference type="GO" id="GO:0005576">
    <property type="term" value="C:extracellular region"/>
    <property type="evidence" value="ECO:0007669"/>
    <property type="project" value="UniProtKB-SubCell"/>
</dbReference>
<dbReference type="InterPro" id="IPR000209">
    <property type="entry name" value="Peptidase_S8/S53_dom"/>
</dbReference>
<dbReference type="Pfam" id="PF17766">
    <property type="entry name" value="fn3_6"/>
    <property type="match status" value="1"/>
</dbReference>
<organism evidence="16 17">
    <name type="scientific">Kingdonia uniflora</name>
    <dbReference type="NCBI Taxonomy" id="39325"/>
    <lineage>
        <taxon>Eukaryota</taxon>
        <taxon>Viridiplantae</taxon>
        <taxon>Streptophyta</taxon>
        <taxon>Embryophyta</taxon>
        <taxon>Tracheophyta</taxon>
        <taxon>Spermatophyta</taxon>
        <taxon>Magnoliopsida</taxon>
        <taxon>Ranunculales</taxon>
        <taxon>Circaeasteraceae</taxon>
        <taxon>Kingdonia</taxon>
    </lineage>
</organism>
<dbReference type="Gene3D" id="3.50.30.30">
    <property type="match status" value="1"/>
</dbReference>
<keyword evidence="3" id="KW-0964">Secreted</keyword>
<dbReference type="GO" id="GO:0006508">
    <property type="term" value="P:proteolysis"/>
    <property type="evidence" value="ECO:0007669"/>
    <property type="project" value="UniProtKB-KW"/>
</dbReference>
<dbReference type="Pfam" id="PF02225">
    <property type="entry name" value="PA"/>
    <property type="match status" value="1"/>
</dbReference>
<dbReference type="Gene3D" id="2.60.40.2310">
    <property type="match status" value="1"/>
</dbReference>
<dbReference type="FunFam" id="3.50.30.30:FF:000005">
    <property type="entry name" value="subtilisin-like protease SBT1.5"/>
    <property type="match status" value="1"/>
</dbReference>
<dbReference type="InterPro" id="IPR003137">
    <property type="entry name" value="PA_domain"/>
</dbReference>
<dbReference type="InterPro" id="IPR037045">
    <property type="entry name" value="S8pro/Inhibitor_I9_sf"/>
</dbReference>
<evidence type="ECO:0000256" key="8">
    <source>
        <dbReference type="ARBA" id="ARBA00023180"/>
    </source>
</evidence>
<keyword evidence="4 10" id="KW-0645">Protease</keyword>
<dbReference type="PROSITE" id="PS00138">
    <property type="entry name" value="SUBTILASE_SER"/>
    <property type="match status" value="1"/>
</dbReference>
<evidence type="ECO:0000256" key="3">
    <source>
        <dbReference type="ARBA" id="ARBA00022525"/>
    </source>
</evidence>
<dbReference type="PANTHER" id="PTHR10795">
    <property type="entry name" value="PROPROTEIN CONVERTASE SUBTILISIN/KEXIN"/>
    <property type="match status" value="1"/>
</dbReference>
<dbReference type="SUPFAM" id="SSF54897">
    <property type="entry name" value="Protease propeptides/inhibitors"/>
    <property type="match status" value="1"/>
</dbReference>
<comment type="caution">
    <text evidence="16">The sequence shown here is derived from an EMBL/GenBank/DDBJ whole genome shotgun (WGS) entry which is preliminary data.</text>
</comment>
<feature type="active site" description="Charge relay system" evidence="9 10">
    <location>
        <position position="553"/>
    </location>
</feature>
<feature type="domain" description="PA" evidence="13">
    <location>
        <begin position="396"/>
        <end position="467"/>
    </location>
</feature>
<dbReference type="InterPro" id="IPR046450">
    <property type="entry name" value="PA_dom_sf"/>
</dbReference>
<dbReference type="PROSITE" id="PS51892">
    <property type="entry name" value="SUBTILASE"/>
    <property type="match status" value="1"/>
</dbReference>
<evidence type="ECO:0000313" key="16">
    <source>
        <dbReference type="EMBL" id="KAF6174544.1"/>
    </source>
</evidence>
<protein>
    <submittedName>
        <fullName evidence="16">Uncharacterized protein</fullName>
    </submittedName>
</protein>
<keyword evidence="5 11" id="KW-0732">Signal</keyword>
<reference evidence="16 17" key="1">
    <citation type="journal article" date="2020" name="IScience">
        <title>Genome Sequencing of the Endangered Kingdonia uniflora (Circaeasteraceae, Ranunculales) Reveals Potential Mechanisms of Evolutionary Specialization.</title>
        <authorList>
            <person name="Sun Y."/>
            <person name="Deng T."/>
            <person name="Zhang A."/>
            <person name="Moore M.J."/>
            <person name="Landis J.B."/>
            <person name="Lin N."/>
            <person name="Zhang H."/>
            <person name="Zhang X."/>
            <person name="Huang J."/>
            <person name="Zhang X."/>
            <person name="Sun H."/>
            <person name="Wang H."/>
        </authorList>
    </citation>
    <scope>NUCLEOTIDE SEQUENCE [LARGE SCALE GENOMIC DNA]</scope>
    <source>
        <strain evidence="16">TB1705</strain>
        <tissue evidence="16">Leaf</tissue>
    </source>
</reference>
<dbReference type="InterPro" id="IPR034197">
    <property type="entry name" value="Peptidases_S8_3"/>
</dbReference>
<dbReference type="SUPFAM" id="SSF52743">
    <property type="entry name" value="Subtilisin-like"/>
    <property type="match status" value="1"/>
</dbReference>
<dbReference type="OrthoDB" id="206201at2759"/>
<dbReference type="InterPro" id="IPR023828">
    <property type="entry name" value="Peptidase_S8_Ser-AS"/>
</dbReference>
<dbReference type="Proteomes" id="UP000541444">
    <property type="component" value="Unassembled WGS sequence"/>
</dbReference>
<accession>A0A7J7P5Z1</accession>
<comment type="subcellular location">
    <subcellularLocation>
        <location evidence="1">Secreted</location>
    </subcellularLocation>
</comment>
<gene>
    <name evidence="16" type="ORF">GIB67_017127</name>
</gene>
<evidence type="ECO:0000256" key="9">
    <source>
        <dbReference type="PIRSR" id="PIRSR615500-1"/>
    </source>
</evidence>
<comment type="similarity">
    <text evidence="2 10">Belongs to the peptidase S8 family.</text>
</comment>
<dbReference type="FunFam" id="3.30.70.80:FF:000003">
    <property type="entry name" value="Subtilisin-like protease SBT1.9"/>
    <property type="match status" value="1"/>
</dbReference>
<dbReference type="InterPro" id="IPR036852">
    <property type="entry name" value="Peptidase_S8/S53_dom_sf"/>
</dbReference>
<evidence type="ECO:0000256" key="5">
    <source>
        <dbReference type="ARBA" id="ARBA00022729"/>
    </source>
</evidence>
<dbReference type="GO" id="GO:0048731">
    <property type="term" value="P:system development"/>
    <property type="evidence" value="ECO:0007669"/>
    <property type="project" value="UniProtKB-ARBA"/>
</dbReference>
<proteinExistence type="inferred from homology"/>
<evidence type="ECO:0000259" key="13">
    <source>
        <dbReference type="Pfam" id="PF02225"/>
    </source>
</evidence>
<feature type="domain" description="Subtilisin-like protease fibronectin type-III" evidence="15">
    <location>
        <begin position="667"/>
        <end position="771"/>
    </location>
</feature>
<sequence>MNLHWVLLFASLLCFSLVAGDERNTYIIRVQHDLKPSVFADVQQWYASTLRTTTTTDVPTKSLMHVYKTVFHGFSAKLTDLEAEAMKARPEVLGVYPDRVRKLLTTRSPQFLGLAVSGPNSLLTESDYGSNVVIGVLDTGIWPERRSFHDKDLGPLPLHWKGECEEGKGFLRNLCSKKVIGARFFSSGYEAKTGLMNETVDTRSARDTEGHGTHTASIAAGRYVPQASLFGYAKGVAVGMAPKARIAVYKICWDKGCVDSDILAAIEKAVEDGVDVISMSIGANVIQYNLDPISIGAFGAMEHGVFVSVAAGNDGPGPVTVTNIAPWLTTVGAGTIDRSFPADLILEDGQVINGASLYGGPPLPANTSFPIVYAANVSALVEGQNGTRISSYTARTCAPKSLDPELVRGKIVLCERGGSPRASKGSVVKEAGGVGMILANVVPDGEGLVADAHVLPALQITESAGSHLLEYISANPNSRVRLSFRGTQLDVKPAPLVAGFSSRGPNIESPYIIKPDLIAPGVNILAAWPDGVSPSELVSDPRRSEFNSISGTSMSCPHVSGLAALLIGAHPNWSPAEIKSAMMTSAYAIDLQGKPMVEQSQFKVSTPWDMGSGHVNPSRAVDPGLVFDITAEDYVGFLCASNYTDREIHSITRRPSNCSVKAKTVYDLNYPSISAVFDQPEMSTIFITRTATHVSEGVSSYIVTVQNPKGAVVTIEPPSLNFSAIQQRQSFVIKVKATGNNTVVPLGESKTEFGRLTWQDGTHVVGMPIAVTFEKPLVL</sequence>
<dbReference type="FunFam" id="3.40.50.200:FF:000006">
    <property type="entry name" value="Subtilisin-like protease SBT1.5"/>
    <property type="match status" value="1"/>
</dbReference>
<feature type="domain" description="Peptidase S8/S53" evidence="12">
    <location>
        <begin position="129"/>
        <end position="589"/>
    </location>
</feature>
<dbReference type="CDD" id="cd02120">
    <property type="entry name" value="PA_subtilisin_like"/>
    <property type="match status" value="1"/>
</dbReference>
<dbReference type="InterPro" id="IPR015500">
    <property type="entry name" value="Peptidase_S8_subtilisin-rel"/>
</dbReference>
<dbReference type="InterPro" id="IPR010259">
    <property type="entry name" value="S8pro/Inhibitor_I9"/>
</dbReference>
<dbReference type="Pfam" id="PF05922">
    <property type="entry name" value="Inhibitor_I9"/>
    <property type="match status" value="1"/>
</dbReference>
<evidence type="ECO:0000256" key="10">
    <source>
        <dbReference type="PROSITE-ProRule" id="PRU01240"/>
    </source>
</evidence>
<name>A0A7J7P5Z1_9MAGN</name>
<dbReference type="Gene3D" id="3.30.70.80">
    <property type="entry name" value="Peptidase S8 propeptide/proteinase inhibitor I9"/>
    <property type="match status" value="1"/>
</dbReference>
<evidence type="ECO:0000259" key="15">
    <source>
        <dbReference type="Pfam" id="PF17766"/>
    </source>
</evidence>
<evidence type="ECO:0000256" key="4">
    <source>
        <dbReference type="ARBA" id="ARBA00022670"/>
    </source>
</evidence>
<feature type="chain" id="PRO_5029725433" evidence="11">
    <location>
        <begin position="21"/>
        <end position="779"/>
    </location>
</feature>
<dbReference type="AlphaFoldDB" id="A0A7J7P5Z1"/>
<keyword evidence="17" id="KW-1185">Reference proteome</keyword>
<feature type="active site" description="Charge relay system" evidence="9 10">
    <location>
        <position position="211"/>
    </location>
</feature>
<evidence type="ECO:0000256" key="11">
    <source>
        <dbReference type="SAM" id="SignalP"/>
    </source>
</evidence>
<keyword evidence="6 10" id="KW-0378">Hydrolase</keyword>
<evidence type="ECO:0000256" key="1">
    <source>
        <dbReference type="ARBA" id="ARBA00004613"/>
    </source>
</evidence>
<dbReference type="SUPFAM" id="SSF52025">
    <property type="entry name" value="PA domain"/>
    <property type="match status" value="1"/>
</dbReference>
<dbReference type="Gene3D" id="3.40.50.200">
    <property type="entry name" value="Peptidase S8/S53 domain"/>
    <property type="match status" value="1"/>
</dbReference>
<evidence type="ECO:0000259" key="12">
    <source>
        <dbReference type="Pfam" id="PF00082"/>
    </source>
</evidence>
<dbReference type="InterPro" id="IPR045051">
    <property type="entry name" value="SBT"/>
</dbReference>
<dbReference type="GO" id="GO:0004252">
    <property type="term" value="F:serine-type endopeptidase activity"/>
    <property type="evidence" value="ECO:0007669"/>
    <property type="project" value="UniProtKB-UniRule"/>
</dbReference>
<dbReference type="InterPro" id="IPR041469">
    <property type="entry name" value="Subtilisin-like_FN3"/>
</dbReference>
<evidence type="ECO:0000259" key="14">
    <source>
        <dbReference type="Pfam" id="PF05922"/>
    </source>
</evidence>
<feature type="signal peptide" evidence="11">
    <location>
        <begin position="1"/>
        <end position="20"/>
    </location>
</feature>
<dbReference type="Pfam" id="PF00082">
    <property type="entry name" value="Peptidase_S8"/>
    <property type="match status" value="1"/>
</dbReference>
<evidence type="ECO:0000256" key="7">
    <source>
        <dbReference type="ARBA" id="ARBA00022825"/>
    </source>
</evidence>
<evidence type="ECO:0000256" key="2">
    <source>
        <dbReference type="ARBA" id="ARBA00011073"/>
    </source>
</evidence>
<evidence type="ECO:0000313" key="17">
    <source>
        <dbReference type="Proteomes" id="UP000541444"/>
    </source>
</evidence>
<evidence type="ECO:0000256" key="6">
    <source>
        <dbReference type="ARBA" id="ARBA00022801"/>
    </source>
</evidence>